<dbReference type="PANTHER" id="PTHR31809:SF0">
    <property type="entry name" value="BUD13 HOMOLOG"/>
    <property type="match status" value="1"/>
</dbReference>
<dbReference type="InterPro" id="IPR018609">
    <property type="entry name" value="Bud13"/>
</dbReference>
<dbReference type="Pfam" id="PF09736">
    <property type="entry name" value="Bud13"/>
    <property type="match status" value="1"/>
</dbReference>
<dbReference type="AlphaFoldDB" id="A0AAU9JWT1"/>
<evidence type="ECO:0008006" key="5">
    <source>
        <dbReference type="Google" id="ProtNLM"/>
    </source>
</evidence>
<dbReference type="GO" id="GO:0000398">
    <property type="term" value="P:mRNA splicing, via spliceosome"/>
    <property type="evidence" value="ECO:0007669"/>
    <property type="project" value="TreeGrafter"/>
</dbReference>
<protein>
    <recommendedName>
        <fullName evidence="5">Pre-mRNA-splicing factor CWC26</fullName>
    </recommendedName>
</protein>
<dbReference type="EMBL" id="CAJZBQ010000048">
    <property type="protein sequence ID" value="CAG9329559.1"/>
    <property type="molecule type" value="Genomic_DNA"/>
</dbReference>
<dbReference type="PANTHER" id="PTHR31809">
    <property type="entry name" value="BUD13 HOMOLOG"/>
    <property type="match status" value="1"/>
</dbReference>
<dbReference type="Proteomes" id="UP001162131">
    <property type="component" value="Unassembled WGS sequence"/>
</dbReference>
<gene>
    <name evidence="3" type="ORF">BSTOLATCC_MIC49191</name>
</gene>
<evidence type="ECO:0000313" key="4">
    <source>
        <dbReference type="Proteomes" id="UP001162131"/>
    </source>
</evidence>
<name>A0AAU9JWT1_9CILI</name>
<proteinExistence type="inferred from homology"/>
<dbReference type="GO" id="GO:0070274">
    <property type="term" value="C:RES complex"/>
    <property type="evidence" value="ECO:0007669"/>
    <property type="project" value="TreeGrafter"/>
</dbReference>
<organism evidence="3 4">
    <name type="scientific">Blepharisma stoltei</name>
    <dbReference type="NCBI Taxonomy" id="1481888"/>
    <lineage>
        <taxon>Eukaryota</taxon>
        <taxon>Sar</taxon>
        <taxon>Alveolata</taxon>
        <taxon>Ciliophora</taxon>
        <taxon>Postciliodesmatophora</taxon>
        <taxon>Heterotrichea</taxon>
        <taxon>Heterotrichida</taxon>
        <taxon>Blepharismidae</taxon>
        <taxon>Blepharisma</taxon>
    </lineage>
</organism>
<dbReference type="GO" id="GO:0005684">
    <property type="term" value="C:U2-type spliceosomal complex"/>
    <property type="evidence" value="ECO:0007669"/>
    <property type="project" value="TreeGrafter"/>
</dbReference>
<reference evidence="3" key="1">
    <citation type="submission" date="2021-09" db="EMBL/GenBank/DDBJ databases">
        <authorList>
            <consortium name="AG Swart"/>
            <person name="Singh M."/>
            <person name="Singh A."/>
            <person name="Seah K."/>
            <person name="Emmerich C."/>
        </authorList>
    </citation>
    <scope>NUCLEOTIDE SEQUENCE</scope>
    <source>
        <strain evidence="3">ATCC30299</strain>
    </source>
</reference>
<evidence type="ECO:0000256" key="1">
    <source>
        <dbReference type="ARBA" id="ARBA00011069"/>
    </source>
</evidence>
<keyword evidence="4" id="KW-1185">Reference proteome</keyword>
<accession>A0AAU9JWT1</accession>
<evidence type="ECO:0000313" key="3">
    <source>
        <dbReference type="EMBL" id="CAG9329559.1"/>
    </source>
</evidence>
<feature type="region of interest" description="Disordered" evidence="2">
    <location>
        <begin position="44"/>
        <end position="77"/>
    </location>
</feature>
<comment type="similarity">
    <text evidence="1">Belongs to the CWC26 family.</text>
</comment>
<sequence>MSKDYHKLYASNENSARSLNSYKKKLLNEESEVTDIYQTENEGKLDKWIGYESDEESEPRQRLDSESEDEENEKNEEKIVQRAIFDENSEKVQVRERIGKADVKWLGAKPDRTEKIITNKEELQAGNIIHRDKQGRILEGGINKEQELKKLNEERLNQWKSGAEQRKEKEDMIRNIKAEKNKPFARYEIEEDADQEFKTKKRFGDPALAFQENRLKKMKTECPYSWENRFNIKPGSKWDGRDRSNEFERRWMAKQGRKEWEKSFVYKQFASEL</sequence>
<evidence type="ECO:0000256" key="2">
    <source>
        <dbReference type="SAM" id="MobiDB-lite"/>
    </source>
</evidence>
<dbReference type="InterPro" id="IPR051112">
    <property type="entry name" value="CWC26_splicing_factor"/>
</dbReference>
<dbReference type="GO" id="GO:0003723">
    <property type="term" value="F:RNA binding"/>
    <property type="evidence" value="ECO:0007669"/>
    <property type="project" value="TreeGrafter"/>
</dbReference>
<comment type="caution">
    <text evidence="3">The sequence shown here is derived from an EMBL/GenBank/DDBJ whole genome shotgun (WGS) entry which is preliminary data.</text>
</comment>